<dbReference type="GO" id="GO:0004803">
    <property type="term" value="F:transposase activity"/>
    <property type="evidence" value="ECO:0007669"/>
    <property type="project" value="InterPro"/>
</dbReference>
<dbReference type="OrthoDB" id="9790935at2"/>
<keyword evidence="4" id="KW-1185">Reference proteome</keyword>
<dbReference type="GO" id="GO:0006313">
    <property type="term" value="P:DNA transposition"/>
    <property type="evidence" value="ECO:0007669"/>
    <property type="project" value="InterPro"/>
</dbReference>
<sequence length="399" mass="46308">MDPVIGLDVAKGESQVQAFLQRKKTYKQSFKFEHNLQGLHIFYQFYQEVEQVSGQPPAVIFESTGHYHEPVLQFLEEHGVTYYLINPVISYEARKTNLRKVKTDKIDAFHLGELYYKEDLEVYQKKTEQFLNLRQLTRQHSALTDSYVEVKLQFQAALDQIFPEYHGVFSKLYGSLSLNILQQYPTSWDIQNVSHQVLATEMRQFGAKRSHAWFWNKASELKDAAERNPFLNPINQGQLISLRLYIQLLFQYQEHLSKLEKEIDALATTFEEYDLIRSIPGIGTKIAATIIAEMGNIDQFNHPKKLVAYAGIDPSVFESGKFKATINRITKRGSSRLRHALYTAVDCGLTQNRNKKLIAFYNRKRNEGKPHRVAVIACANKLVHWIHAMFKREEVFVDQ</sequence>
<dbReference type="PANTHER" id="PTHR33055:SF15">
    <property type="entry name" value="TRANSPOSASE-RELATED"/>
    <property type="match status" value="1"/>
</dbReference>
<gene>
    <name evidence="3" type="ORF">E4U82_08660</name>
</gene>
<evidence type="ECO:0000259" key="2">
    <source>
        <dbReference type="Pfam" id="PF02371"/>
    </source>
</evidence>
<dbReference type="Pfam" id="PF02371">
    <property type="entry name" value="Transposase_20"/>
    <property type="match status" value="1"/>
</dbReference>
<feature type="domain" description="Transposase IS116/IS110/IS902 C-terminal" evidence="2">
    <location>
        <begin position="274"/>
        <end position="361"/>
    </location>
</feature>
<reference evidence="3 4" key="1">
    <citation type="submission" date="2019-03" db="EMBL/GenBank/DDBJ databases">
        <title>Genome sequence of Lentibacillus salicampi ATCC BAA-719.</title>
        <authorList>
            <person name="Maclea K.S."/>
            <person name="Simoes Junior M."/>
        </authorList>
    </citation>
    <scope>NUCLEOTIDE SEQUENCE [LARGE SCALE GENOMIC DNA]</scope>
    <source>
        <strain evidence="3 4">ATCC BAA-719</strain>
    </source>
</reference>
<dbReference type="PANTHER" id="PTHR33055">
    <property type="entry name" value="TRANSPOSASE FOR INSERTION SEQUENCE ELEMENT IS1111A"/>
    <property type="match status" value="1"/>
</dbReference>
<organism evidence="3 4">
    <name type="scientific">Lentibacillus salicampi</name>
    <dbReference type="NCBI Taxonomy" id="175306"/>
    <lineage>
        <taxon>Bacteria</taxon>
        <taxon>Bacillati</taxon>
        <taxon>Bacillota</taxon>
        <taxon>Bacilli</taxon>
        <taxon>Bacillales</taxon>
        <taxon>Bacillaceae</taxon>
        <taxon>Lentibacillus</taxon>
    </lineage>
</organism>
<feature type="domain" description="Transposase IS110-like N-terminal" evidence="1">
    <location>
        <begin position="5"/>
        <end position="163"/>
    </location>
</feature>
<dbReference type="AlphaFoldDB" id="A0A4Y9ADV5"/>
<evidence type="ECO:0000259" key="1">
    <source>
        <dbReference type="Pfam" id="PF01548"/>
    </source>
</evidence>
<dbReference type="InterPro" id="IPR047650">
    <property type="entry name" value="Transpos_IS110"/>
</dbReference>
<dbReference type="InterPro" id="IPR003346">
    <property type="entry name" value="Transposase_20"/>
</dbReference>
<dbReference type="GO" id="GO:0003677">
    <property type="term" value="F:DNA binding"/>
    <property type="evidence" value="ECO:0007669"/>
    <property type="project" value="InterPro"/>
</dbReference>
<dbReference type="Pfam" id="PF01548">
    <property type="entry name" value="DEDD_Tnp_IS110"/>
    <property type="match status" value="1"/>
</dbReference>
<dbReference type="NCBIfam" id="NF033542">
    <property type="entry name" value="transpos_IS110"/>
    <property type="match status" value="1"/>
</dbReference>
<evidence type="ECO:0000313" key="4">
    <source>
        <dbReference type="Proteomes" id="UP000298484"/>
    </source>
</evidence>
<accession>A0A4Y9ADV5</accession>
<protein>
    <submittedName>
        <fullName evidence="3">IS110 family transposase</fullName>
    </submittedName>
</protein>
<evidence type="ECO:0000313" key="3">
    <source>
        <dbReference type="EMBL" id="TFJ93130.1"/>
    </source>
</evidence>
<dbReference type="EMBL" id="SRHY01000010">
    <property type="protein sequence ID" value="TFJ93130.1"/>
    <property type="molecule type" value="Genomic_DNA"/>
</dbReference>
<dbReference type="InterPro" id="IPR002525">
    <property type="entry name" value="Transp_IS110-like_N"/>
</dbReference>
<comment type="caution">
    <text evidence="3">The sequence shown here is derived from an EMBL/GenBank/DDBJ whole genome shotgun (WGS) entry which is preliminary data.</text>
</comment>
<dbReference type="Proteomes" id="UP000298484">
    <property type="component" value="Unassembled WGS sequence"/>
</dbReference>
<dbReference type="RefSeq" id="WP_135109801.1">
    <property type="nucleotide sequence ID" value="NZ_SRHY01000010.1"/>
</dbReference>
<proteinExistence type="predicted"/>
<name>A0A4Y9ADV5_9BACI</name>